<protein>
    <recommendedName>
        <fullName evidence="2">Pre-mRNA-splicing factor 3 domain-containing protein</fullName>
    </recommendedName>
</protein>
<dbReference type="AlphaFoldDB" id="A0A8J5L0I0"/>
<comment type="caution">
    <text evidence="3">The sequence shown here is derived from an EMBL/GenBank/DDBJ whole genome shotgun (WGS) entry which is preliminary data.</text>
</comment>
<accession>A0A8J5L0I0</accession>
<organism evidence="3 4">
    <name type="scientific">Zingiber officinale</name>
    <name type="common">Ginger</name>
    <name type="synonym">Amomum zingiber</name>
    <dbReference type="NCBI Taxonomy" id="94328"/>
    <lineage>
        <taxon>Eukaryota</taxon>
        <taxon>Viridiplantae</taxon>
        <taxon>Streptophyta</taxon>
        <taxon>Embryophyta</taxon>
        <taxon>Tracheophyta</taxon>
        <taxon>Spermatophyta</taxon>
        <taxon>Magnoliopsida</taxon>
        <taxon>Liliopsida</taxon>
        <taxon>Zingiberales</taxon>
        <taxon>Zingiberaceae</taxon>
        <taxon>Zingiber</taxon>
    </lineage>
</organism>
<feature type="region of interest" description="Disordered" evidence="1">
    <location>
        <begin position="84"/>
        <end position="110"/>
    </location>
</feature>
<feature type="compositionally biased region" description="Basic and acidic residues" evidence="1">
    <location>
        <begin position="84"/>
        <end position="95"/>
    </location>
</feature>
<gene>
    <name evidence="3" type="ORF">ZIOFF_035218</name>
</gene>
<dbReference type="InterPro" id="IPR013881">
    <property type="entry name" value="Pre-mRNA_splic_Prp3_dom"/>
</dbReference>
<dbReference type="PANTHER" id="PTHR14212">
    <property type="entry name" value="U4/U6-ASSOCIATED RNA SPLICING FACTOR-RELATED"/>
    <property type="match status" value="1"/>
</dbReference>
<keyword evidence="4" id="KW-1185">Reference proteome</keyword>
<sequence>MTQEQYAKEVLKRFRIDDCNPINTPVDYGTKLSKSDEGKTVDPTHFKSLVGSLRDKPLLPGTTYDDYVELKLNTEKITIYGKLRKSESSSEREGWAGDSKQGLLEPPKPKVKENNLMKVLGFEAAQDPTKVCKLTPAKRREKKEKQLFDGPSSLETFVSIYKSKDLSH</sequence>
<dbReference type="EMBL" id="JACMSC010000010">
    <property type="protein sequence ID" value="KAG6502929.1"/>
    <property type="molecule type" value="Genomic_DNA"/>
</dbReference>
<dbReference type="PANTHER" id="PTHR14212:SF0">
    <property type="entry name" value="U4_U6 SMALL NUCLEAR RIBONUCLEOPROTEIN PRP3"/>
    <property type="match status" value="1"/>
</dbReference>
<dbReference type="GO" id="GO:0000398">
    <property type="term" value="P:mRNA splicing, via spliceosome"/>
    <property type="evidence" value="ECO:0007669"/>
    <property type="project" value="InterPro"/>
</dbReference>
<evidence type="ECO:0000313" key="3">
    <source>
        <dbReference type="EMBL" id="KAG6502929.1"/>
    </source>
</evidence>
<proteinExistence type="predicted"/>
<dbReference type="GO" id="GO:0046540">
    <property type="term" value="C:U4/U6 x U5 tri-snRNP complex"/>
    <property type="evidence" value="ECO:0007669"/>
    <property type="project" value="InterPro"/>
</dbReference>
<dbReference type="Proteomes" id="UP000734854">
    <property type="component" value="Unassembled WGS sequence"/>
</dbReference>
<evidence type="ECO:0000256" key="1">
    <source>
        <dbReference type="SAM" id="MobiDB-lite"/>
    </source>
</evidence>
<dbReference type="InterPro" id="IPR027104">
    <property type="entry name" value="Prp3"/>
</dbReference>
<evidence type="ECO:0000259" key="2">
    <source>
        <dbReference type="Pfam" id="PF08572"/>
    </source>
</evidence>
<name>A0A8J5L0I0_ZINOF</name>
<evidence type="ECO:0000313" key="4">
    <source>
        <dbReference type="Proteomes" id="UP000734854"/>
    </source>
</evidence>
<feature type="domain" description="Pre-mRNA-splicing factor 3" evidence="2">
    <location>
        <begin position="82"/>
        <end position="134"/>
    </location>
</feature>
<reference evidence="3 4" key="1">
    <citation type="submission" date="2020-08" db="EMBL/GenBank/DDBJ databases">
        <title>Plant Genome Project.</title>
        <authorList>
            <person name="Zhang R.-G."/>
        </authorList>
    </citation>
    <scope>NUCLEOTIDE SEQUENCE [LARGE SCALE GENOMIC DNA]</scope>
    <source>
        <tissue evidence="3">Rhizome</tissue>
    </source>
</reference>
<dbReference type="Pfam" id="PF08572">
    <property type="entry name" value="PRP3"/>
    <property type="match status" value="1"/>
</dbReference>